<accession>A0ABP6SL58</accession>
<comment type="caution">
    <text evidence="1">The sequence shown here is derived from an EMBL/GenBank/DDBJ whole genome shotgun (WGS) entry which is preliminary data.</text>
</comment>
<dbReference type="EMBL" id="BAAAYL010000001">
    <property type="protein sequence ID" value="GAA3379242.1"/>
    <property type="molecule type" value="Genomic_DNA"/>
</dbReference>
<sequence>MAVARTCDLDAGGGVDVLGSLATGELVRDLSVTRADAYPLIMVTGRRWADCSVCPAAAGTC</sequence>
<dbReference type="Proteomes" id="UP001499990">
    <property type="component" value="Unassembled WGS sequence"/>
</dbReference>
<evidence type="ECO:0000313" key="2">
    <source>
        <dbReference type="Proteomes" id="UP001499990"/>
    </source>
</evidence>
<evidence type="ECO:0000313" key="1">
    <source>
        <dbReference type="EMBL" id="GAA3379242.1"/>
    </source>
</evidence>
<name>A0ABP6SL58_9ACTN</name>
<reference evidence="2" key="1">
    <citation type="journal article" date="2019" name="Int. J. Syst. Evol. Microbiol.">
        <title>The Global Catalogue of Microorganisms (GCM) 10K type strain sequencing project: providing services to taxonomists for standard genome sequencing and annotation.</title>
        <authorList>
            <consortium name="The Broad Institute Genomics Platform"/>
            <consortium name="The Broad Institute Genome Sequencing Center for Infectious Disease"/>
            <person name="Wu L."/>
            <person name="Ma J."/>
        </authorList>
    </citation>
    <scope>NUCLEOTIDE SEQUENCE [LARGE SCALE GENOMIC DNA]</scope>
    <source>
        <strain evidence="2">JCM 9651</strain>
    </source>
</reference>
<organism evidence="1 2">
    <name type="scientific">Streptomyces sannanensis</name>
    <dbReference type="NCBI Taxonomy" id="285536"/>
    <lineage>
        <taxon>Bacteria</taxon>
        <taxon>Bacillati</taxon>
        <taxon>Actinomycetota</taxon>
        <taxon>Actinomycetes</taxon>
        <taxon>Kitasatosporales</taxon>
        <taxon>Streptomycetaceae</taxon>
        <taxon>Streptomyces</taxon>
    </lineage>
</organism>
<protein>
    <submittedName>
        <fullName evidence="1">Uncharacterized protein</fullName>
    </submittedName>
</protein>
<keyword evidence="2" id="KW-1185">Reference proteome</keyword>
<gene>
    <name evidence="1" type="ORF">GCM10020367_62020</name>
</gene>
<proteinExistence type="predicted"/>